<evidence type="ECO:0000313" key="1">
    <source>
        <dbReference type="EMBL" id="AZQ77418.1"/>
    </source>
</evidence>
<dbReference type="EMBL" id="CP034593">
    <property type="protein sequence ID" value="AZQ77418.1"/>
    <property type="molecule type" value="Genomic_DNA"/>
</dbReference>
<evidence type="ECO:0000313" key="2">
    <source>
        <dbReference type="Proteomes" id="UP000280344"/>
    </source>
</evidence>
<name>A0A3S9PYN8_9ACTO</name>
<dbReference type="OrthoDB" id="3262730at2"/>
<dbReference type="KEGG" id="flh:EJ997_08805"/>
<reference evidence="1 2" key="1">
    <citation type="submission" date="2018-12" db="EMBL/GenBank/DDBJ databases">
        <title>Complete genome sequence of Flaviflexus sp. H23T48.</title>
        <authorList>
            <person name="Bae J.-W."/>
            <person name="Lee J.-Y."/>
        </authorList>
    </citation>
    <scope>NUCLEOTIDE SEQUENCE [LARGE SCALE GENOMIC DNA]</scope>
    <source>
        <strain evidence="1 2">H23T48</strain>
    </source>
</reference>
<accession>A0A3S9PYN8</accession>
<sequence length="121" mass="12978">MSIIEFDRDAAGVVANRDWTDSQTFTNIAVGVGELVWKPNRVFVELPEDTVGGAGKTDNGGRIELKNEAKYALETIHLIVQEFSDACGLLGSGVSETSMNFDASEAQATADFDFLTSEVAS</sequence>
<proteinExistence type="predicted"/>
<protein>
    <submittedName>
        <fullName evidence="1">Uncharacterized protein</fullName>
    </submittedName>
</protein>
<dbReference type="RefSeq" id="WP_126704221.1">
    <property type="nucleotide sequence ID" value="NZ_CP034593.1"/>
</dbReference>
<dbReference type="Proteomes" id="UP000280344">
    <property type="component" value="Chromosome"/>
</dbReference>
<gene>
    <name evidence="1" type="ORF">EJ997_08805</name>
</gene>
<dbReference type="AlphaFoldDB" id="A0A3S9PYN8"/>
<organism evidence="1 2">
    <name type="scientific">Flaviflexus ciconiae</name>
    <dbReference type="NCBI Taxonomy" id="2496867"/>
    <lineage>
        <taxon>Bacteria</taxon>
        <taxon>Bacillati</taxon>
        <taxon>Actinomycetota</taxon>
        <taxon>Actinomycetes</taxon>
        <taxon>Actinomycetales</taxon>
        <taxon>Actinomycetaceae</taxon>
        <taxon>Flaviflexus</taxon>
    </lineage>
</organism>
<keyword evidence="2" id="KW-1185">Reference proteome</keyword>